<dbReference type="EMBL" id="JABFDN010000003">
    <property type="protein sequence ID" value="NPU66079.1"/>
    <property type="molecule type" value="Genomic_DNA"/>
</dbReference>
<feature type="modified residue" description="4-aspartylphosphate" evidence="1">
    <location>
        <position position="61"/>
    </location>
</feature>
<evidence type="ECO:0000256" key="1">
    <source>
        <dbReference type="PROSITE-ProRule" id="PRU00169"/>
    </source>
</evidence>
<evidence type="ECO:0000313" key="4">
    <source>
        <dbReference type="Proteomes" id="UP000886476"/>
    </source>
</evidence>
<dbReference type="PROSITE" id="PS50110">
    <property type="entry name" value="RESPONSE_REGULATORY"/>
    <property type="match status" value="1"/>
</dbReference>
<feature type="domain" description="Response regulatory" evidence="2">
    <location>
        <begin position="10"/>
        <end position="121"/>
    </location>
</feature>
<accession>A0ABX2CCY3</accession>
<name>A0ABX2CCY3_9BRAD</name>
<gene>
    <name evidence="3" type="ORF">HL667_13835</name>
</gene>
<protein>
    <submittedName>
        <fullName evidence="3">Response regulator</fullName>
    </submittedName>
</protein>
<keyword evidence="4" id="KW-1185">Reference proteome</keyword>
<reference evidence="3" key="1">
    <citation type="submission" date="2020-05" db="EMBL/GenBank/DDBJ databases">
        <title>Nod-independent and nitrogen-fixing Bradyrhizobium aeschynomene sp. nov. isolated from nodules of Aeschynomene indica.</title>
        <authorList>
            <person name="Zhang Z."/>
        </authorList>
    </citation>
    <scope>NUCLEOTIDE SEQUENCE</scope>
    <source>
        <strain evidence="3">83012</strain>
    </source>
</reference>
<dbReference type="Gene3D" id="3.40.50.2300">
    <property type="match status" value="1"/>
</dbReference>
<dbReference type="Proteomes" id="UP000886476">
    <property type="component" value="Unassembled WGS sequence"/>
</dbReference>
<sequence length="124" mass="13527">MPERSLRDRHILVVEDEYMLADELRCALGDAGGTVLGPVGTVPDALALIRREGRIEGAVLDVNLRGEMAFPVADLLVERGVPFVFTTGYDESIIPERFSHILRCEKPIAVDGIVGVLGRMVVGR</sequence>
<dbReference type="InterPro" id="IPR011006">
    <property type="entry name" value="CheY-like_superfamily"/>
</dbReference>
<keyword evidence="1" id="KW-0597">Phosphoprotein</keyword>
<evidence type="ECO:0000313" key="3">
    <source>
        <dbReference type="EMBL" id="NPU66079.1"/>
    </source>
</evidence>
<dbReference type="InterPro" id="IPR001789">
    <property type="entry name" value="Sig_transdc_resp-reg_receiver"/>
</dbReference>
<dbReference type="SUPFAM" id="SSF52172">
    <property type="entry name" value="CheY-like"/>
    <property type="match status" value="1"/>
</dbReference>
<evidence type="ECO:0000259" key="2">
    <source>
        <dbReference type="PROSITE" id="PS50110"/>
    </source>
</evidence>
<comment type="caution">
    <text evidence="3">The sequence shown here is derived from an EMBL/GenBank/DDBJ whole genome shotgun (WGS) entry which is preliminary data.</text>
</comment>
<organism evidence="3 4">
    <name type="scientific">Bradyrhizobium aeschynomenes</name>
    <dbReference type="NCBI Taxonomy" id="2734909"/>
    <lineage>
        <taxon>Bacteria</taxon>
        <taxon>Pseudomonadati</taxon>
        <taxon>Pseudomonadota</taxon>
        <taxon>Alphaproteobacteria</taxon>
        <taxon>Hyphomicrobiales</taxon>
        <taxon>Nitrobacteraceae</taxon>
        <taxon>Bradyrhizobium</taxon>
    </lineage>
</organism>
<proteinExistence type="predicted"/>
<dbReference type="RefSeq" id="WP_172111122.1">
    <property type="nucleotide sequence ID" value="NZ_JABFDM010000001.1"/>
</dbReference>